<dbReference type="EMBL" id="MT144968">
    <property type="protein sequence ID" value="QJI02008.1"/>
    <property type="molecule type" value="Genomic_DNA"/>
</dbReference>
<organism evidence="2">
    <name type="scientific">viral metagenome</name>
    <dbReference type="NCBI Taxonomy" id="1070528"/>
    <lineage>
        <taxon>unclassified sequences</taxon>
        <taxon>metagenomes</taxon>
        <taxon>organismal metagenomes</taxon>
    </lineage>
</organism>
<reference evidence="2" key="1">
    <citation type="submission" date="2020-03" db="EMBL/GenBank/DDBJ databases">
        <title>The deep terrestrial virosphere.</title>
        <authorList>
            <person name="Holmfeldt K."/>
            <person name="Nilsson E."/>
            <person name="Simone D."/>
            <person name="Lopez-Fernandez M."/>
            <person name="Wu X."/>
            <person name="de Brujin I."/>
            <person name="Lundin D."/>
            <person name="Andersson A."/>
            <person name="Bertilsson S."/>
            <person name="Dopson M."/>
        </authorList>
    </citation>
    <scope>NUCLEOTIDE SEQUENCE</scope>
    <source>
        <strain evidence="2">TM448B02870</strain>
    </source>
</reference>
<proteinExistence type="predicted"/>
<accession>A0A6M3XY63</accession>
<evidence type="ECO:0000256" key="1">
    <source>
        <dbReference type="SAM" id="MobiDB-lite"/>
    </source>
</evidence>
<dbReference type="AlphaFoldDB" id="A0A6M3XY63"/>
<sequence>MAPVRECSQPKRERRPILSLGDGSKRRHEMAQLGSDEPETFSANEAENQLPLSPVARFEAALWADRNAWSIARLQTPDTAEGWLAGRGFGHGKIDKRKAESLLRRACACIDGEALR</sequence>
<gene>
    <name evidence="2" type="ORF">TM448B02870_0010</name>
</gene>
<feature type="region of interest" description="Disordered" evidence="1">
    <location>
        <begin position="1"/>
        <end position="48"/>
    </location>
</feature>
<name>A0A6M3XY63_9ZZZZ</name>
<protein>
    <submittedName>
        <fullName evidence="2">Uncharacterized protein</fullName>
    </submittedName>
</protein>
<evidence type="ECO:0000313" key="2">
    <source>
        <dbReference type="EMBL" id="QJI02008.1"/>
    </source>
</evidence>